<gene>
    <name evidence="1" type="ORF">EA473_22370</name>
</gene>
<name>A0A3N6LKK5_NATCH</name>
<dbReference type="Proteomes" id="UP000282323">
    <property type="component" value="Unassembled WGS sequence"/>
</dbReference>
<dbReference type="AlphaFoldDB" id="A0A3N6LKK5"/>
<dbReference type="OrthoDB" id="373782at2157"/>
<reference evidence="1 2" key="1">
    <citation type="submission" date="2018-10" db="EMBL/GenBank/DDBJ databases">
        <title>Natrarchaeobius chitinivorans gen. nov., sp. nov., and Natrarchaeobius haloalkaliphilus sp. nov., alkaliphilic, chitin-utilizing haloarchaea from hypersaline alkaline lakes.</title>
        <authorList>
            <person name="Sorokin D.Y."/>
            <person name="Elcheninov A.G."/>
            <person name="Kostrikina N.A."/>
            <person name="Bale N.J."/>
            <person name="Sinninghe Damste J.S."/>
            <person name="Khijniak T.V."/>
            <person name="Kublanov I.V."/>
            <person name="Toshchakov S.V."/>
        </authorList>
    </citation>
    <scope>NUCLEOTIDE SEQUENCE [LARGE SCALE GENOMIC DNA]</scope>
    <source>
        <strain evidence="1 2">AArcht4T</strain>
    </source>
</reference>
<dbReference type="RefSeq" id="WP_124197733.1">
    <property type="nucleotide sequence ID" value="NZ_REGA01000048.1"/>
</dbReference>
<organism evidence="1 2">
    <name type="scientific">Natrarchaeobius chitinivorans</name>
    <dbReference type="NCBI Taxonomy" id="1679083"/>
    <lineage>
        <taxon>Archaea</taxon>
        <taxon>Methanobacteriati</taxon>
        <taxon>Methanobacteriota</taxon>
        <taxon>Stenosarchaea group</taxon>
        <taxon>Halobacteria</taxon>
        <taxon>Halobacteriales</taxon>
        <taxon>Natrialbaceae</taxon>
        <taxon>Natrarchaeobius</taxon>
    </lineage>
</organism>
<keyword evidence="2" id="KW-1185">Reference proteome</keyword>
<sequence length="114" mass="13388">MAYAMTSELESLQVELQEYLKKVDRAGDPDRLAQRLTRKHSVGSYVVGFRRRGREVFLYEEGGQDESDVLRIHEIGIDGHLPCVGTVWKGRDLDQWIRHHRPYLEWIHPAFRVD</sequence>
<comment type="caution">
    <text evidence="1">The sequence shown here is derived from an EMBL/GenBank/DDBJ whole genome shotgun (WGS) entry which is preliminary data.</text>
</comment>
<dbReference type="EMBL" id="REGA01000048">
    <property type="protein sequence ID" value="RQG89353.1"/>
    <property type="molecule type" value="Genomic_DNA"/>
</dbReference>
<evidence type="ECO:0000313" key="2">
    <source>
        <dbReference type="Proteomes" id="UP000282323"/>
    </source>
</evidence>
<proteinExistence type="predicted"/>
<evidence type="ECO:0000313" key="1">
    <source>
        <dbReference type="EMBL" id="RQG89353.1"/>
    </source>
</evidence>
<accession>A0A3N6LKK5</accession>
<protein>
    <submittedName>
        <fullName evidence="1">Uncharacterized protein</fullName>
    </submittedName>
</protein>